<proteinExistence type="predicted"/>
<dbReference type="Gene3D" id="1.10.10.10">
    <property type="entry name" value="Winged helix-like DNA-binding domain superfamily/Winged helix DNA-binding domain"/>
    <property type="match status" value="1"/>
</dbReference>
<dbReference type="RefSeq" id="WP_184168526.1">
    <property type="nucleotide sequence ID" value="NZ_JACHLN010000003.1"/>
</dbReference>
<organism evidence="1 2">
    <name type="scientific">Sphingomonas kyeonggiensis</name>
    <dbReference type="NCBI Taxonomy" id="1268553"/>
    <lineage>
        <taxon>Bacteria</taxon>
        <taxon>Pseudomonadati</taxon>
        <taxon>Pseudomonadota</taxon>
        <taxon>Alphaproteobacteria</taxon>
        <taxon>Sphingomonadales</taxon>
        <taxon>Sphingomonadaceae</taxon>
        <taxon>Sphingomonas</taxon>
    </lineage>
</organism>
<evidence type="ECO:0000313" key="2">
    <source>
        <dbReference type="Proteomes" id="UP000575241"/>
    </source>
</evidence>
<name>A0A7W7K416_9SPHN</name>
<protein>
    <submittedName>
        <fullName evidence="1">DNA-binding MarR family transcriptional regulator</fullName>
    </submittedName>
</protein>
<dbReference type="GO" id="GO:0003677">
    <property type="term" value="F:DNA binding"/>
    <property type="evidence" value="ECO:0007669"/>
    <property type="project" value="UniProtKB-KW"/>
</dbReference>
<dbReference type="SUPFAM" id="SSF46785">
    <property type="entry name" value="Winged helix' DNA-binding domain"/>
    <property type="match status" value="1"/>
</dbReference>
<dbReference type="EMBL" id="JACHLN010000003">
    <property type="protein sequence ID" value="MBB4840015.1"/>
    <property type="molecule type" value="Genomic_DNA"/>
</dbReference>
<dbReference type="InterPro" id="IPR036390">
    <property type="entry name" value="WH_DNA-bd_sf"/>
</dbReference>
<dbReference type="InterPro" id="IPR036388">
    <property type="entry name" value="WH-like_DNA-bd_sf"/>
</dbReference>
<gene>
    <name evidence="1" type="ORF">HNP52_003107</name>
</gene>
<keyword evidence="2" id="KW-1185">Reference proteome</keyword>
<keyword evidence="1" id="KW-0238">DNA-binding</keyword>
<reference evidence="1 2" key="1">
    <citation type="submission" date="2020-08" db="EMBL/GenBank/DDBJ databases">
        <title>Functional genomics of gut bacteria from endangered species of beetles.</title>
        <authorList>
            <person name="Carlos-Shanley C."/>
        </authorList>
    </citation>
    <scope>NUCLEOTIDE SEQUENCE [LARGE SCALE GENOMIC DNA]</scope>
    <source>
        <strain evidence="1 2">S00224</strain>
    </source>
</reference>
<evidence type="ECO:0000313" key="1">
    <source>
        <dbReference type="EMBL" id="MBB4840015.1"/>
    </source>
</evidence>
<accession>A0A7W7K416</accession>
<sequence length="154" mass="16433">MAEADNALYRLHERPAVPSKAAAGGVGFTGKAADLVEGIYRARRLRDDAFGPIAGQFREPTWDILLDLYLAAAKGRPVSVSSACIGSGAPQTTAIRHLALLESAGLVVRSPNPMDNRAGIVTLTEEAIRRVDDWARRVRGTWKAETALPGEAVA</sequence>
<dbReference type="Proteomes" id="UP000575241">
    <property type="component" value="Unassembled WGS sequence"/>
</dbReference>
<comment type="caution">
    <text evidence="1">The sequence shown here is derived from an EMBL/GenBank/DDBJ whole genome shotgun (WGS) entry which is preliminary data.</text>
</comment>
<dbReference type="AlphaFoldDB" id="A0A7W7K416"/>